<evidence type="ECO:0000256" key="2">
    <source>
        <dbReference type="ARBA" id="ARBA00022679"/>
    </source>
</evidence>
<evidence type="ECO:0000313" key="5">
    <source>
        <dbReference type="Proteomes" id="UP001157418"/>
    </source>
</evidence>
<protein>
    <submittedName>
        <fullName evidence="4">Uncharacterized protein</fullName>
    </submittedName>
</protein>
<proteinExistence type="inferred from homology"/>
<dbReference type="Proteomes" id="UP001157418">
    <property type="component" value="Unassembled WGS sequence"/>
</dbReference>
<dbReference type="GO" id="GO:0016746">
    <property type="term" value="F:acyltransferase activity"/>
    <property type="evidence" value="ECO:0007669"/>
    <property type="project" value="UniProtKB-KW"/>
</dbReference>
<organism evidence="4 5">
    <name type="scientific">Lactuca virosa</name>
    <dbReference type="NCBI Taxonomy" id="75947"/>
    <lineage>
        <taxon>Eukaryota</taxon>
        <taxon>Viridiplantae</taxon>
        <taxon>Streptophyta</taxon>
        <taxon>Embryophyta</taxon>
        <taxon>Tracheophyta</taxon>
        <taxon>Spermatophyta</taxon>
        <taxon>Magnoliopsida</taxon>
        <taxon>eudicotyledons</taxon>
        <taxon>Gunneridae</taxon>
        <taxon>Pentapetalae</taxon>
        <taxon>asterids</taxon>
        <taxon>campanulids</taxon>
        <taxon>Asterales</taxon>
        <taxon>Asteraceae</taxon>
        <taxon>Cichorioideae</taxon>
        <taxon>Cichorieae</taxon>
        <taxon>Lactucinae</taxon>
        <taxon>Lactuca</taxon>
    </lineage>
</organism>
<gene>
    <name evidence="4" type="ORF">LVIROSA_LOCUS35968</name>
</gene>
<sequence length="428" mass="47602">MAMNVQIESRKLVKPFIPTPPNLRNYKIGFQDEVAPPMHVGTVLFFSYNRDSNPKFVARLEKSLETTLTRLYPLAGRYVREMHTVDCNDEGAEFIHSKADLRLEDILDSQWNGKLIDKLIPSIMPGAADQMDVPILATQVNTLLCGAIALGVSISHRIADAGTLSTFLNEWAALHREDNEVEFTGAGFSAPSFFPGRGVEGHKLSKDALSNLVTKKLSFSESEILNIKAQCVINEKGCTHHLSKVQIVSAIKWKTLVNVDRAIHSHLRDSVLIQILNLRGRTASLIPKDSCGNLLVPFTTKSSNDETTKGLAYLLSKTQKEVLSNYSKMRHENKEGQSMVLKSWSQSKFMFDSTPHAVLVSSWCKFPFYEVDFGFGKPMWVTTGSMPANNWIILIDGMGGSGVDAYVGMELKDEPYLEEALDMKVIGT</sequence>
<dbReference type="AlphaFoldDB" id="A0AAU9PJG1"/>
<comment type="caution">
    <text evidence="4">The sequence shown here is derived from an EMBL/GenBank/DDBJ whole genome shotgun (WGS) entry which is preliminary data.</text>
</comment>
<evidence type="ECO:0000256" key="3">
    <source>
        <dbReference type="ARBA" id="ARBA00023315"/>
    </source>
</evidence>
<evidence type="ECO:0000313" key="4">
    <source>
        <dbReference type="EMBL" id="CAH1450545.1"/>
    </source>
</evidence>
<comment type="similarity">
    <text evidence="1">Belongs to the plant acyltransferase family.</text>
</comment>
<keyword evidence="5" id="KW-1185">Reference proteome</keyword>
<reference evidence="4 5" key="1">
    <citation type="submission" date="2022-01" db="EMBL/GenBank/DDBJ databases">
        <authorList>
            <person name="Xiong W."/>
            <person name="Schranz E."/>
        </authorList>
    </citation>
    <scope>NUCLEOTIDE SEQUENCE [LARGE SCALE GENOMIC DNA]</scope>
</reference>
<keyword evidence="2" id="KW-0808">Transferase</keyword>
<accession>A0AAU9PJG1</accession>
<dbReference type="PANTHER" id="PTHR31623:SF70">
    <property type="entry name" value="TRANSFERASE, CHLORAMPHENICOL ACETYLTRANSFERASE-LIKE DOMAIN PROTEIN"/>
    <property type="match status" value="1"/>
</dbReference>
<dbReference type="PANTHER" id="PTHR31623">
    <property type="entry name" value="F21J9.9"/>
    <property type="match status" value="1"/>
</dbReference>
<name>A0AAU9PJG1_9ASTR</name>
<evidence type="ECO:0000256" key="1">
    <source>
        <dbReference type="ARBA" id="ARBA00009861"/>
    </source>
</evidence>
<dbReference type="EMBL" id="CAKMRJ010005634">
    <property type="protein sequence ID" value="CAH1450545.1"/>
    <property type="molecule type" value="Genomic_DNA"/>
</dbReference>
<dbReference type="Pfam" id="PF02458">
    <property type="entry name" value="Transferase"/>
    <property type="match status" value="1"/>
</dbReference>
<dbReference type="Gene3D" id="3.30.559.10">
    <property type="entry name" value="Chloramphenicol acetyltransferase-like domain"/>
    <property type="match status" value="2"/>
</dbReference>
<dbReference type="InterPro" id="IPR023213">
    <property type="entry name" value="CAT-like_dom_sf"/>
</dbReference>
<keyword evidence="3" id="KW-0012">Acyltransferase</keyword>